<dbReference type="GO" id="GO:0019464">
    <property type="term" value="P:glycine decarboxylation via glycine cleavage system"/>
    <property type="evidence" value="ECO:0007669"/>
    <property type="project" value="UniProtKB-UniRule"/>
</dbReference>
<evidence type="ECO:0000259" key="9">
    <source>
        <dbReference type="Pfam" id="PF01571"/>
    </source>
</evidence>
<dbReference type="GO" id="GO:0005960">
    <property type="term" value="C:glycine cleavage complex"/>
    <property type="evidence" value="ECO:0007669"/>
    <property type="project" value="InterPro"/>
</dbReference>
<dbReference type="EC" id="2.1.2.10" evidence="2 7"/>
<dbReference type="PANTHER" id="PTHR43757">
    <property type="entry name" value="AMINOMETHYLTRANSFERASE"/>
    <property type="match status" value="1"/>
</dbReference>
<dbReference type="EMBL" id="CDRZ01000008">
    <property type="protein sequence ID" value="CEO87444.1"/>
    <property type="molecule type" value="Genomic_DNA"/>
</dbReference>
<keyword evidence="3 7" id="KW-0032">Aminotransferase</keyword>
<dbReference type="RefSeq" id="WP_044663819.1">
    <property type="nucleotide sequence ID" value="NZ_CDRZ01000008.1"/>
</dbReference>
<dbReference type="Pfam" id="PF08669">
    <property type="entry name" value="GCV_T_C"/>
    <property type="match status" value="1"/>
</dbReference>
<comment type="subunit">
    <text evidence="7">The glycine cleavage system is composed of four proteins: P, T, L and H.</text>
</comment>
<dbReference type="SUPFAM" id="SSF101790">
    <property type="entry name" value="Aminomethyltransferase beta-barrel domain"/>
    <property type="match status" value="1"/>
</dbReference>
<dbReference type="HAMAP" id="MF_00259">
    <property type="entry name" value="GcvT"/>
    <property type="match status" value="1"/>
</dbReference>
<dbReference type="FunFam" id="2.40.30.110:FF:000003">
    <property type="entry name" value="Aminomethyltransferase"/>
    <property type="match status" value="1"/>
</dbReference>
<dbReference type="GO" id="GO:0008483">
    <property type="term" value="F:transaminase activity"/>
    <property type="evidence" value="ECO:0007669"/>
    <property type="project" value="UniProtKB-KW"/>
</dbReference>
<dbReference type="Gene3D" id="3.30.70.1400">
    <property type="entry name" value="Aminomethyltransferase beta-barrel domains"/>
    <property type="match status" value="1"/>
</dbReference>
<reference evidence="12" key="1">
    <citation type="submission" date="2015-01" db="EMBL/GenBank/DDBJ databases">
        <authorList>
            <person name="Manzoor Shahid"/>
            <person name="Zubair Saima"/>
        </authorList>
    </citation>
    <scope>NUCLEOTIDE SEQUENCE [LARGE SCALE GENOMIC DNA]</scope>
    <source>
        <strain evidence="12">Sp3</strain>
    </source>
</reference>
<evidence type="ECO:0000256" key="1">
    <source>
        <dbReference type="ARBA" id="ARBA00008609"/>
    </source>
</evidence>
<dbReference type="GO" id="GO:0004047">
    <property type="term" value="F:aminomethyltransferase activity"/>
    <property type="evidence" value="ECO:0007669"/>
    <property type="project" value="UniProtKB-UniRule"/>
</dbReference>
<accession>A0A0B7MAC2</accession>
<dbReference type="GO" id="GO:0008168">
    <property type="term" value="F:methyltransferase activity"/>
    <property type="evidence" value="ECO:0007669"/>
    <property type="project" value="UniProtKB-KW"/>
</dbReference>
<feature type="binding site" evidence="8">
    <location>
        <position position="198"/>
    </location>
    <ligand>
        <name>substrate</name>
    </ligand>
</feature>
<dbReference type="GO" id="GO:0005829">
    <property type="term" value="C:cytosol"/>
    <property type="evidence" value="ECO:0007669"/>
    <property type="project" value="TreeGrafter"/>
</dbReference>
<evidence type="ECO:0000256" key="4">
    <source>
        <dbReference type="ARBA" id="ARBA00022679"/>
    </source>
</evidence>
<dbReference type="InterPro" id="IPR027266">
    <property type="entry name" value="TrmE/GcvT-like"/>
</dbReference>
<proteinExistence type="inferred from homology"/>
<dbReference type="InterPro" id="IPR013977">
    <property type="entry name" value="GcvT_C"/>
</dbReference>
<comment type="similarity">
    <text evidence="1 7">Belongs to the GcvT family.</text>
</comment>
<protein>
    <recommendedName>
        <fullName evidence="2 7">Aminomethyltransferase</fullName>
        <ecNumber evidence="2 7">2.1.2.10</ecNumber>
    </recommendedName>
    <alternativeName>
        <fullName evidence="5 7">Glycine cleavage system T protein</fullName>
    </alternativeName>
</protein>
<dbReference type="NCBIfam" id="NF001567">
    <property type="entry name" value="PRK00389.1"/>
    <property type="match status" value="1"/>
</dbReference>
<keyword evidence="11" id="KW-0489">Methyltransferase</keyword>
<dbReference type="InterPro" id="IPR006223">
    <property type="entry name" value="GcvT"/>
</dbReference>
<evidence type="ECO:0000256" key="6">
    <source>
        <dbReference type="ARBA" id="ARBA00047665"/>
    </source>
</evidence>
<evidence type="ECO:0000313" key="12">
    <source>
        <dbReference type="Proteomes" id="UP000046155"/>
    </source>
</evidence>
<dbReference type="PANTHER" id="PTHR43757:SF2">
    <property type="entry name" value="AMINOMETHYLTRANSFERASE, MITOCHONDRIAL"/>
    <property type="match status" value="1"/>
</dbReference>
<dbReference type="GO" id="GO:0032259">
    <property type="term" value="P:methylation"/>
    <property type="evidence" value="ECO:0007669"/>
    <property type="project" value="UniProtKB-KW"/>
</dbReference>
<evidence type="ECO:0000256" key="7">
    <source>
        <dbReference type="HAMAP-Rule" id="MF_00259"/>
    </source>
</evidence>
<dbReference type="InterPro" id="IPR028896">
    <property type="entry name" value="GcvT/YgfZ/DmdA"/>
</dbReference>
<sequence length="365" mass="40840">MSLQRTPLFPMHQKYKGKLIDFGGWELPVEYQGIISEHKMVRSKAGMFDVSHMGEVEVTGERSLEYLNNLLTNDFTDMAIGQIRYSPMCYEHGGVVDDLMVCKFSPTHYFLVINAANTKKDLAWMQEQAFPQGVTITDVSDGFAEIALQGPLAQEILQPLCDADLATIKYYYFLPHVQVSGVDCLLSRTGYTGEDGFEIYMPPEAACTIWEAIVQEGGDRVAPCGLGARDTLRLEAKMPLYGHEMDEDITPLEAGFGRFVKLEKPSFIGKEALAEQKEKGVERKLVEFEMLGRGIPRPGYDVQKDGTKIGHVTSGGYLPTLEKNLGLCLIKSEFALIDNEIEIMIRKKAVKARTGKGLFYRRGKK</sequence>
<dbReference type="OrthoDB" id="9774591at2"/>
<organism evidence="11 12">
    <name type="scientific">Syntrophaceticus schinkii</name>
    <dbReference type="NCBI Taxonomy" id="499207"/>
    <lineage>
        <taxon>Bacteria</taxon>
        <taxon>Bacillati</taxon>
        <taxon>Bacillota</taxon>
        <taxon>Clostridia</taxon>
        <taxon>Thermoanaerobacterales</taxon>
        <taxon>Thermoanaerobacterales Family III. Incertae Sedis</taxon>
        <taxon>Syntrophaceticus</taxon>
    </lineage>
</organism>
<dbReference type="SUPFAM" id="SSF103025">
    <property type="entry name" value="Folate-binding domain"/>
    <property type="match status" value="1"/>
</dbReference>
<comment type="catalytic activity">
    <reaction evidence="6 7">
        <text>N(6)-[(R)-S(8)-aminomethyldihydrolipoyl]-L-lysyl-[protein] + (6S)-5,6,7,8-tetrahydrofolate = N(6)-[(R)-dihydrolipoyl]-L-lysyl-[protein] + (6R)-5,10-methylene-5,6,7,8-tetrahydrofolate + NH4(+)</text>
        <dbReference type="Rhea" id="RHEA:16945"/>
        <dbReference type="Rhea" id="RHEA-COMP:10475"/>
        <dbReference type="Rhea" id="RHEA-COMP:10492"/>
        <dbReference type="ChEBI" id="CHEBI:15636"/>
        <dbReference type="ChEBI" id="CHEBI:28938"/>
        <dbReference type="ChEBI" id="CHEBI:57453"/>
        <dbReference type="ChEBI" id="CHEBI:83100"/>
        <dbReference type="ChEBI" id="CHEBI:83143"/>
        <dbReference type="EC" id="2.1.2.10"/>
    </reaction>
</comment>
<comment type="function">
    <text evidence="7">The glycine cleavage system catalyzes the degradation of glycine.</text>
</comment>
<dbReference type="InterPro" id="IPR022903">
    <property type="entry name" value="GcvT_bac"/>
</dbReference>
<keyword evidence="4 7" id="KW-0808">Transferase</keyword>
<feature type="domain" description="GCVT N-terminal" evidence="9">
    <location>
        <begin position="9"/>
        <end position="264"/>
    </location>
</feature>
<evidence type="ECO:0000256" key="3">
    <source>
        <dbReference type="ARBA" id="ARBA00022576"/>
    </source>
</evidence>
<evidence type="ECO:0000256" key="5">
    <source>
        <dbReference type="ARBA" id="ARBA00031395"/>
    </source>
</evidence>
<evidence type="ECO:0000259" key="10">
    <source>
        <dbReference type="Pfam" id="PF08669"/>
    </source>
</evidence>
<dbReference type="FunFam" id="4.10.1250.10:FF:000001">
    <property type="entry name" value="Aminomethyltransferase"/>
    <property type="match status" value="1"/>
</dbReference>
<evidence type="ECO:0000256" key="2">
    <source>
        <dbReference type="ARBA" id="ARBA00012616"/>
    </source>
</evidence>
<dbReference type="PIRSF" id="PIRSF006487">
    <property type="entry name" value="GcvT"/>
    <property type="match status" value="1"/>
</dbReference>
<evidence type="ECO:0000256" key="8">
    <source>
        <dbReference type="PIRSR" id="PIRSR006487-1"/>
    </source>
</evidence>
<dbReference type="FunFam" id="3.30.70.1400:FF:000001">
    <property type="entry name" value="Aminomethyltransferase"/>
    <property type="match status" value="1"/>
</dbReference>
<dbReference type="NCBIfam" id="TIGR00528">
    <property type="entry name" value="gcvT"/>
    <property type="match status" value="1"/>
</dbReference>
<dbReference type="Gene3D" id="2.40.30.110">
    <property type="entry name" value="Aminomethyltransferase beta-barrel domains"/>
    <property type="match status" value="1"/>
</dbReference>
<dbReference type="Proteomes" id="UP000046155">
    <property type="component" value="Unassembled WGS sequence"/>
</dbReference>
<evidence type="ECO:0000313" key="11">
    <source>
        <dbReference type="EMBL" id="CEO87444.1"/>
    </source>
</evidence>
<name>A0A0B7MAC2_9FIRM</name>
<dbReference type="Gene3D" id="4.10.1250.10">
    <property type="entry name" value="Aminomethyltransferase fragment"/>
    <property type="match status" value="1"/>
</dbReference>
<dbReference type="InterPro" id="IPR029043">
    <property type="entry name" value="GcvT/YgfZ_C"/>
</dbReference>
<feature type="domain" description="Aminomethyltransferase C-terminal" evidence="10">
    <location>
        <begin position="283"/>
        <end position="360"/>
    </location>
</feature>
<dbReference type="InterPro" id="IPR006222">
    <property type="entry name" value="GCVT_N"/>
</dbReference>
<dbReference type="AlphaFoldDB" id="A0A0B7MAC2"/>
<gene>
    <name evidence="7 11" type="primary">gcvT</name>
    <name evidence="11" type="ORF">SSCH_1050014</name>
</gene>
<dbReference type="Pfam" id="PF01571">
    <property type="entry name" value="GCV_T"/>
    <property type="match status" value="1"/>
</dbReference>
<dbReference type="Gene3D" id="3.30.1360.120">
    <property type="entry name" value="Probable tRNA modification gtpase trme, domain 1"/>
    <property type="match status" value="1"/>
</dbReference>
<keyword evidence="12" id="KW-1185">Reference proteome</keyword>